<proteinExistence type="predicted"/>
<dbReference type="EMBL" id="JAGGKQ010000049">
    <property type="protein sequence ID" value="MBP1924114.1"/>
    <property type="molecule type" value="Genomic_DNA"/>
</dbReference>
<sequence length="35" mass="3996">MKWRLPLRNLADVSFDSLIEPVEIIELVDCNVPAV</sequence>
<keyword evidence="2" id="KW-1185">Reference proteome</keyword>
<organism evidence="1 2">
    <name type="scientific">Halorubrum alkaliphilum</name>
    <dbReference type="NCBI Taxonomy" id="261290"/>
    <lineage>
        <taxon>Archaea</taxon>
        <taxon>Methanobacteriati</taxon>
        <taxon>Methanobacteriota</taxon>
        <taxon>Stenosarchaea group</taxon>
        <taxon>Halobacteria</taxon>
        <taxon>Halobacteriales</taxon>
        <taxon>Haloferacaceae</taxon>
        <taxon>Halorubrum</taxon>
    </lineage>
</organism>
<dbReference type="AlphaFoldDB" id="A0A8T4GHR6"/>
<gene>
    <name evidence="1" type="ORF">J2751_003165</name>
</gene>
<protein>
    <submittedName>
        <fullName evidence="1">Uncharacterized protein</fullName>
    </submittedName>
</protein>
<evidence type="ECO:0000313" key="2">
    <source>
        <dbReference type="Proteomes" id="UP000823588"/>
    </source>
</evidence>
<reference evidence="1" key="1">
    <citation type="submission" date="2021-03" db="EMBL/GenBank/DDBJ databases">
        <title>Genomic Encyclopedia of Type Strains, Phase IV (KMG-IV): sequencing the most valuable type-strain genomes for metagenomic binning, comparative biology and taxonomic classification.</title>
        <authorList>
            <person name="Goeker M."/>
        </authorList>
    </citation>
    <scope>NUCLEOTIDE SEQUENCE</scope>
    <source>
        <strain evidence="1">DSM 23564</strain>
    </source>
</reference>
<name>A0A8T4GHR6_9EURY</name>
<evidence type="ECO:0000313" key="1">
    <source>
        <dbReference type="EMBL" id="MBP1924114.1"/>
    </source>
</evidence>
<accession>A0A8T4GHR6</accession>
<comment type="caution">
    <text evidence="1">The sequence shown here is derived from an EMBL/GenBank/DDBJ whole genome shotgun (WGS) entry which is preliminary data.</text>
</comment>
<dbReference type="Proteomes" id="UP000823588">
    <property type="component" value="Unassembled WGS sequence"/>
</dbReference>